<dbReference type="Proteomes" id="UP000189940">
    <property type="component" value="Unassembled WGS sequence"/>
</dbReference>
<feature type="region of interest" description="Disordered" evidence="1">
    <location>
        <begin position="181"/>
        <end position="239"/>
    </location>
</feature>
<dbReference type="RefSeq" id="WP_079446924.1">
    <property type="nucleotide sequence ID" value="NZ_MWPQ01000040.1"/>
</dbReference>
<dbReference type="OrthoDB" id="7473113at2"/>
<evidence type="ECO:0000313" key="3">
    <source>
        <dbReference type="Proteomes" id="UP000189940"/>
    </source>
</evidence>
<keyword evidence="3" id="KW-1185">Reference proteome</keyword>
<evidence type="ECO:0008006" key="4">
    <source>
        <dbReference type="Google" id="ProtNLM"/>
    </source>
</evidence>
<protein>
    <recommendedName>
        <fullName evidence="4">Terminase</fullName>
    </recommendedName>
</protein>
<comment type="caution">
    <text evidence="2">The sequence shown here is derived from an EMBL/GenBank/DDBJ whole genome shotgun (WGS) entry which is preliminary data.</text>
</comment>
<evidence type="ECO:0000313" key="2">
    <source>
        <dbReference type="EMBL" id="OPH82894.1"/>
    </source>
</evidence>
<gene>
    <name evidence="2" type="ORF">B2M20_10235</name>
</gene>
<organism evidence="2 3">
    <name type="scientific">Nitrobacter vulgaris</name>
    <dbReference type="NCBI Taxonomy" id="29421"/>
    <lineage>
        <taxon>Bacteria</taxon>
        <taxon>Pseudomonadati</taxon>
        <taxon>Pseudomonadota</taxon>
        <taxon>Alphaproteobacteria</taxon>
        <taxon>Hyphomicrobiales</taxon>
        <taxon>Nitrobacteraceae</taxon>
        <taxon>Nitrobacter</taxon>
    </lineage>
</organism>
<dbReference type="AlphaFoldDB" id="A0A1V4HYA4"/>
<accession>A0A1V4HYA4</accession>
<reference evidence="2 3" key="1">
    <citation type="submission" date="2017-02" db="EMBL/GenBank/DDBJ databases">
        <title>Genome sequence of the nitrite-oxidizing bacterium Nitrobacter vulgaris strain Ab1.</title>
        <authorList>
            <person name="Mellbye B.L."/>
            <person name="Davis E.W."/>
            <person name="Spieck E."/>
            <person name="Chang J.H."/>
            <person name="Bottomley P.J."/>
            <person name="Sayavedra-Soto L.A."/>
        </authorList>
    </citation>
    <scope>NUCLEOTIDE SEQUENCE [LARGE SCALE GENOMIC DNA]</scope>
    <source>
        <strain evidence="2 3">Ab1</strain>
    </source>
</reference>
<feature type="compositionally biased region" description="Basic and acidic residues" evidence="1">
    <location>
        <begin position="1"/>
        <end position="19"/>
    </location>
</feature>
<feature type="region of interest" description="Disordered" evidence="1">
    <location>
        <begin position="1"/>
        <end position="30"/>
    </location>
</feature>
<dbReference type="EMBL" id="MWPQ01000040">
    <property type="protein sequence ID" value="OPH82894.1"/>
    <property type="molecule type" value="Genomic_DNA"/>
</dbReference>
<sequence length="239" mass="26973">MAKKRPALENSKRDRRADNPGRPPRYNPDIHPKAAKVLCAKGATIAELAAAFNVAISTIWLWKTSHSEFFESCRLGLESATDRVERSMFERAVGYTHESTKIFLPAGASKPVYAPYLEHVPPDPRAGEFWLTNRAPDRWKHKQKIEQNEATDSPLRLLAEQISGHAIRPRLPEPKVIDHTESSMVRPQQPQSVTGVTTGEPVTRAAVVTHPVQDDDDRPRAPRIHTISREAYEDYDDEE</sequence>
<proteinExistence type="predicted"/>
<feature type="compositionally biased region" description="Polar residues" evidence="1">
    <location>
        <begin position="182"/>
        <end position="197"/>
    </location>
</feature>
<evidence type="ECO:0000256" key="1">
    <source>
        <dbReference type="SAM" id="MobiDB-lite"/>
    </source>
</evidence>
<name>A0A1V4HYA4_NITVU</name>